<reference evidence="2 3" key="1">
    <citation type="submission" date="2023-07" db="EMBL/GenBank/DDBJ databases">
        <title>Sorghum-associated microbial communities from plants grown in Nebraska, USA.</title>
        <authorList>
            <person name="Schachtman D."/>
        </authorList>
    </citation>
    <scope>NUCLEOTIDE SEQUENCE [LARGE SCALE GENOMIC DNA]</scope>
    <source>
        <strain evidence="2 3">BE313</strain>
    </source>
</reference>
<dbReference type="RefSeq" id="WP_310374919.1">
    <property type="nucleotide sequence ID" value="NZ_JAVDXT010000003.1"/>
</dbReference>
<keyword evidence="1" id="KW-0472">Membrane</keyword>
<keyword evidence="1" id="KW-1133">Transmembrane helix</keyword>
<feature type="transmembrane region" description="Helical" evidence="1">
    <location>
        <begin position="113"/>
        <end position="131"/>
    </location>
</feature>
<feature type="transmembrane region" description="Helical" evidence="1">
    <location>
        <begin position="5"/>
        <end position="26"/>
    </location>
</feature>
<feature type="transmembrane region" description="Helical" evidence="1">
    <location>
        <begin position="196"/>
        <end position="218"/>
    </location>
</feature>
<sequence>MKKSFLLRLVLDGVAAGLMVAGLAYYGLGNAAHEWIGTAMFVLVLVHNLFNRRWWGQVAQPPRQPRGGFDRAWTLLLLVGIAALLLTSVSISHSVFAFLQLGGGFTARQVHTLAAYWVVVLVAVHLGVRWKRVMLAVGGALQLPQAGPLRTCALRLLAAAIAAYGVKSSFVMGVGGRLAMQMRLDGWDFEASTAGFFVHWISIVGLYVFLTHYTLAWMPRSVNNRPKPLVKEPTCNT</sequence>
<dbReference type="EMBL" id="JAVDXT010000003">
    <property type="protein sequence ID" value="MDR7378645.1"/>
    <property type="molecule type" value="Genomic_DNA"/>
</dbReference>
<comment type="caution">
    <text evidence="2">The sequence shown here is derived from an EMBL/GenBank/DDBJ whole genome shotgun (WGS) entry which is preliminary data.</text>
</comment>
<protein>
    <recommendedName>
        <fullName evidence="4">DUF4405 domain-containing protein</fullName>
    </recommendedName>
</protein>
<dbReference type="Proteomes" id="UP001180487">
    <property type="component" value="Unassembled WGS sequence"/>
</dbReference>
<keyword evidence="1" id="KW-0812">Transmembrane</keyword>
<name>A0ABU2CBF6_9BURK</name>
<feature type="transmembrane region" description="Helical" evidence="1">
    <location>
        <begin position="72"/>
        <end position="101"/>
    </location>
</feature>
<evidence type="ECO:0000256" key="1">
    <source>
        <dbReference type="SAM" id="Phobius"/>
    </source>
</evidence>
<accession>A0ABU2CBF6</accession>
<organism evidence="2 3">
    <name type="scientific">Rhodoferax ferrireducens</name>
    <dbReference type="NCBI Taxonomy" id="192843"/>
    <lineage>
        <taxon>Bacteria</taxon>
        <taxon>Pseudomonadati</taxon>
        <taxon>Pseudomonadota</taxon>
        <taxon>Betaproteobacteria</taxon>
        <taxon>Burkholderiales</taxon>
        <taxon>Comamonadaceae</taxon>
        <taxon>Rhodoferax</taxon>
    </lineage>
</organism>
<evidence type="ECO:0000313" key="2">
    <source>
        <dbReference type="EMBL" id="MDR7378645.1"/>
    </source>
</evidence>
<gene>
    <name evidence="2" type="ORF">J2X19_003339</name>
</gene>
<feature type="transmembrane region" description="Helical" evidence="1">
    <location>
        <begin position="32"/>
        <end position="51"/>
    </location>
</feature>
<proteinExistence type="predicted"/>
<evidence type="ECO:0008006" key="4">
    <source>
        <dbReference type="Google" id="ProtNLM"/>
    </source>
</evidence>
<evidence type="ECO:0000313" key="3">
    <source>
        <dbReference type="Proteomes" id="UP001180487"/>
    </source>
</evidence>
<keyword evidence="3" id="KW-1185">Reference proteome</keyword>
<feature type="transmembrane region" description="Helical" evidence="1">
    <location>
        <begin position="152"/>
        <end position="176"/>
    </location>
</feature>